<gene>
    <name evidence="3" type="ORF">BSQ33_13015</name>
</gene>
<dbReference type="EMBL" id="CP018835">
    <property type="protein sequence ID" value="ASA56520.1"/>
    <property type="molecule type" value="Genomic_DNA"/>
</dbReference>
<dbReference type="Proteomes" id="UP000196708">
    <property type="component" value="Chromosome 1"/>
</dbReference>
<keyword evidence="1" id="KW-0175">Coiled coil</keyword>
<evidence type="ECO:0000256" key="1">
    <source>
        <dbReference type="SAM" id="Coils"/>
    </source>
</evidence>
<protein>
    <submittedName>
        <fullName evidence="3">Uncharacterized protein</fullName>
    </submittedName>
</protein>
<evidence type="ECO:0000313" key="3">
    <source>
        <dbReference type="EMBL" id="ASA56520.1"/>
    </source>
</evidence>
<evidence type="ECO:0000256" key="2">
    <source>
        <dbReference type="SAM" id="MobiDB-lite"/>
    </source>
</evidence>
<name>A0A1Z2SH53_VIBGA</name>
<evidence type="ECO:0000313" key="4">
    <source>
        <dbReference type="Proteomes" id="UP000196708"/>
    </source>
</evidence>
<accession>A0A1Z2SH53</accession>
<feature type="region of interest" description="Disordered" evidence="2">
    <location>
        <begin position="253"/>
        <end position="272"/>
    </location>
</feature>
<dbReference type="AlphaFoldDB" id="A0A1Z2SH53"/>
<feature type="coiled-coil region" evidence="1">
    <location>
        <begin position="128"/>
        <end position="247"/>
    </location>
</feature>
<reference evidence="3 4" key="1">
    <citation type="submission" date="2016-12" db="EMBL/GenBank/DDBJ databases">
        <authorList>
            <person name="Song W.-J."/>
            <person name="Kurnit D.M."/>
        </authorList>
    </citation>
    <scope>NUCLEOTIDE SEQUENCE [LARGE SCALE GENOMIC DNA]</scope>
    <source>
        <strain evidence="3 4">ATCC 43942</strain>
    </source>
</reference>
<proteinExistence type="predicted"/>
<dbReference type="KEGG" id="vga:BSQ33_13015"/>
<sequence>MDMNRRKNNFRLNDKTLIKSWQHLFAKSCFLFLIGFSYSSIENNAHAFGLGDVVKIGGDLVDSAMEKQDEKEKQEQEQKRKLLQDARGYADPIMKRYKHISSYHGLKVSHDTQTLYSDLKYIYSADNAEKIRQTAKKLDDDLNIYQSKINQIEQQKKAQKEKARQQRIAAEKKRQEKMRKQAAAEQAAAKKVAAEQAAAKKAAAEQAAAEKAAVKQAAAKKAAAEQATAEKAAAEQATAEKAAAEQAATKKVAVEQTTTRKPAVAEQDEKERQNLVTELQKKRLFDSELSKYVNDYPLPQLKLTIASYNGQIAYQEATSEQSKGAAREQRKNKLCGLQGKHYGWIGKVTNLTTNSEGKGVLTVKFGENMHLTTSNNTFSDIGANSLLDPSSDIFQSVFKLSRGDIIRFDGYLFPSNNDCIREFSDTMKGSMTEPNYLFKFIHIEKLN</sequence>
<organism evidence="3 4">
    <name type="scientific">Vibrio gazogenes</name>
    <dbReference type="NCBI Taxonomy" id="687"/>
    <lineage>
        <taxon>Bacteria</taxon>
        <taxon>Pseudomonadati</taxon>
        <taxon>Pseudomonadota</taxon>
        <taxon>Gammaproteobacteria</taxon>
        <taxon>Vibrionales</taxon>
        <taxon>Vibrionaceae</taxon>
        <taxon>Vibrio</taxon>
    </lineage>
</organism>